<evidence type="ECO:0000259" key="3">
    <source>
        <dbReference type="PROSITE" id="PS50067"/>
    </source>
</evidence>
<feature type="domain" description="Kinesin motor" evidence="3">
    <location>
        <begin position="198"/>
        <end position="280"/>
    </location>
</feature>
<dbReference type="AlphaFoldDB" id="A0A6A4LBA0"/>
<dbReference type="SUPFAM" id="SSF52540">
    <property type="entry name" value="P-loop containing nucleoside triphosphate hydrolases"/>
    <property type="match status" value="1"/>
</dbReference>
<dbReference type="PANTHER" id="PTHR47972:SF18">
    <property type="entry name" value="KINESIN-LIKE PROTEIN KIN-14R"/>
    <property type="match status" value="1"/>
</dbReference>
<feature type="non-terminal residue" evidence="4">
    <location>
        <position position="1"/>
    </location>
</feature>
<dbReference type="GO" id="GO:0015630">
    <property type="term" value="C:microtubule cytoskeleton"/>
    <property type="evidence" value="ECO:0007669"/>
    <property type="project" value="TreeGrafter"/>
</dbReference>
<evidence type="ECO:0000256" key="1">
    <source>
        <dbReference type="ARBA" id="ARBA00023175"/>
    </source>
</evidence>
<accession>A0A6A4LBA0</accession>
<evidence type="ECO:0000256" key="2">
    <source>
        <dbReference type="PROSITE-ProRule" id="PRU00283"/>
    </source>
</evidence>
<dbReference type="Pfam" id="PF00225">
    <property type="entry name" value="Kinesin"/>
    <property type="match status" value="1"/>
</dbReference>
<evidence type="ECO:0000313" key="4">
    <source>
        <dbReference type="EMBL" id="KAE9451838.1"/>
    </source>
</evidence>
<protein>
    <recommendedName>
        <fullName evidence="3">Kinesin motor domain-containing protein</fullName>
    </recommendedName>
</protein>
<feature type="non-terminal residue" evidence="4">
    <location>
        <position position="280"/>
    </location>
</feature>
<dbReference type="PANTHER" id="PTHR47972">
    <property type="entry name" value="KINESIN-LIKE PROTEIN KLP-3"/>
    <property type="match status" value="1"/>
</dbReference>
<dbReference type="EMBL" id="QEFC01002506">
    <property type="protein sequence ID" value="KAE9451838.1"/>
    <property type="molecule type" value="Genomic_DNA"/>
</dbReference>
<dbReference type="OrthoDB" id="3176171at2759"/>
<dbReference type="Gene3D" id="3.40.850.10">
    <property type="entry name" value="Kinesin motor domain"/>
    <property type="match status" value="1"/>
</dbReference>
<dbReference type="InterPro" id="IPR027640">
    <property type="entry name" value="Kinesin-like_fam"/>
</dbReference>
<keyword evidence="1" id="KW-0505">Motor protein</keyword>
<dbReference type="GO" id="GO:0005524">
    <property type="term" value="F:ATP binding"/>
    <property type="evidence" value="ECO:0007669"/>
    <property type="project" value="InterPro"/>
</dbReference>
<gene>
    <name evidence="4" type="ORF">C3L33_16261</name>
</gene>
<proteinExistence type="inferred from homology"/>
<dbReference type="GO" id="GO:0008017">
    <property type="term" value="F:microtubule binding"/>
    <property type="evidence" value="ECO:0007669"/>
    <property type="project" value="InterPro"/>
</dbReference>
<comment type="caution">
    <text evidence="2">Lacks conserved residue(s) required for the propagation of feature annotation.</text>
</comment>
<sequence>MQDFIGSVRVRRSLVFKPVHSTAGLTSTTGHYASCAGDPSARRSSTRIASFSACCSSKQEAEITGAADRSNDPYASSFLRSFWDPHLILRCIDLSQEQDSWSNIEYNYGVFVLLRICKILRLSFSLGDGEREVLVPSIAFPLVVGWSKVLSDHSRSNFNKATREDDSRILDSLQDDDITWQPYIRPQALPLEKTVASNIEVAAGHATVVDFDAAKDGELGILTGRSTKKKFSFDRVYTPKDDQVDVFANASPMVISVLDGYSVCIFAYEQTGTGKTYTAE</sequence>
<comment type="similarity">
    <text evidence="2">Belongs to the TRAFAC class myosin-kinesin ATPase superfamily. Kinesin family.</text>
</comment>
<reference evidence="4" key="1">
    <citation type="journal article" date="2019" name="Genome Biol. Evol.">
        <title>The Rhododendron genome and chromosomal organization provide insight into shared whole-genome duplications across the heath family (Ericaceae).</title>
        <authorList>
            <person name="Soza V.L."/>
            <person name="Lindsley D."/>
            <person name="Waalkes A."/>
            <person name="Ramage E."/>
            <person name="Patwardhan R.P."/>
            <person name="Burton J.N."/>
            <person name="Adey A."/>
            <person name="Kumar A."/>
            <person name="Qiu R."/>
            <person name="Shendure J."/>
            <person name="Hall B."/>
        </authorList>
    </citation>
    <scope>NUCLEOTIDE SEQUENCE</scope>
    <source>
        <strain evidence="4">RSF 1966-606</strain>
    </source>
</reference>
<dbReference type="InterPro" id="IPR027417">
    <property type="entry name" value="P-loop_NTPase"/>
</dbReference>
<comment type="caution">
    <text evidence="4">The sequence shown here is derived from an EMBL/GenBank/DDBJ whole genome shotgun (WGS) entry which is preliminary data.</text>
</comment>
<dbReference type="InterPro" id="IPR036961">
    <property type="entry name" value="Kinesin_motor_dom_sf"/>
</dbReference>
<dbReference type="PROSITE" id="PS50067">
    <property type="entry name" value="KINESIN_MOTOR_2"/>
    <property type="match status" value="1"/>
</dbReference>
<organism evidence="4">
    <name type="scientific">Rhododendron williamsianum</name>
    <dbReference type="NCBI Taxonomy" id="262921"/>
    <lineage>
        <taxon>Eukaryota</taxon>
        <taxon>Viridiplantae</taxon>
        <taxon>Streptophyta</taxon>
        <taxon>Embryophyta</taxon>
        <taxon>Tracheophyta</taxon>
        <taxon>Spermatophyta</taxon>
        <taxon>Magnoliopsida</taxon>
        <taxon>eudicotyledons</taxon>
        <taxon>Gunneridae</taxon>
        <taxon>Pentapetalae</taxon>
        <taxon>asterids</taxon>
        <taxon>Ericales</taxon>
        <taxon>Ericaceae</taxon>
        <taxon>Ericoideae</taxon>
        <taxon>Rhodoreae</taxon>
        <taxon>Rhododendron</taxon>
    </lineage>
</organism>
<name>A0A6A4LBA0_9ERIC</name>
<dbReference type="GO" id="GO:0003777">
    <property type="term" value="F:microtubule motor activity"/>
    <property type="evidence" value="ECO:0007669"/>
    <property type="project" value="InterPro"/>
</dbReference>
<dbReference type="GO" id="GO:0007018">
    <property type="term" value="P:microtubule-based movement"/>
    <property type="evidence" value="ECO:0007669"/>
    <property type="project" value="InterPro"/>
</dbReference>
<dbReference type="InterPro" id="IPR001752">
    <property type="entry name" value="Kinesin_motor_dom"/>
</dbReference>